<gene>
    <name evidence="1" type="ordered locus">Bcell_3559</name>
</gene>
<dbReference type="Proteomes" id="UP000001401">
    <property type="component" value="Chromosome"/>
</dbReference>
<accession>E6TRH0</accession>
<reference evidence="1" key="1">
    <citation type="submission" date="2010-12" db="EMBL/GenBank/DDBJ databases">
        <title>Complete sequence of Bacillus cellulosilyticus DSM 2522.</title>
        <authorList>
            <consortium name="US DOE Joint Genome Institute"/>
            <person name="Lucas S."/>
            <person name="Copeland A."/>
            <person name="Lapidus A."/>
            <person name="Cheng J.-F."/>
            <person name="Bruce D."/>
            <person name="Goodwin L."/>
            <person name="Pitluck S."/>
            <person name="Chertkov O."/>
            <person name="Detter J.C."/>
            <person name="Han C."/>
            <person name="Tapia R."/>
            <person name="Land M."/>
            <person name="Hauser L."/>
            <person name="Jeffries C."/>
            <person name="Kyrpides N."/>
            <person name="Ivanova N."/>
            <person name="Mikhailova N."/>
            <person name="Brumm P."/>
            <person name="Mead D."/>
            <person name="Woyke T."/>
        </authorList>
    </citation>
    <scope>NUCLEOTIDE SEQUENCE [LARGE SCALE GENOMIC DNA]</scope>
    <source>
        <strain evidence="1">DSM 2522</strain>
    </source>
</reference>
<dbReference type="AlphaFoldDB" id="E6TRH0"/>
<keyword evidence="2" id="KW-1185">Reference proteome</keyword>
<evidence type="ECO:0000313" key="2">
    <source>
        <dbReference type="Proteomes" id="UP000001401"/>
    </source>
</evidence>
<dbReference type="STRING" id="649639.Bcell_3559"/>
<sequence length="83" mass="9241">MDKVLVEVYIPASNSTYDVFIPVKSKMHEVVHLLVNTISELTEGYFIASSDSPICDRKTGEILDINKTVEEIALINGSKLMLI</sequence>
<dbReference type="eggNOG" id="ENOG50307GI">
    <property type="taxonomic scope" value="Bacteria"/>
</dbReference>
<dbReference type="OrthoDB" id="1914848at2"/>
<dbReference type="HOGENOM" id="CLU_192169_0_0_9"/>
<proteinExistence type="predicted"/>
<evidence type="ECO:0000313" key="1">
    <source>
        <dbReference type="EMBL" id="ADU31800.1"/>
    </source>
</evidence>
<organism evidence="1 2">
    <name type="scientific">Evansella cellulosilytica (strain ATCC 21833 / DSM 2522 / FERM P-1141 / JCM 9156 / N-4)</name>
    <name type="common">Bacillus cellulosilyticus</name>
    <dbReference type="NCBI Taxonomy" id="649639"/>
    <lineage>
        <taxon>Bacteria</taxon>
        <taxon>Bacillati</taxon>
        <taxon>Bacillota</taxon>
        <taxon>Bacilli</taxon>
        <taxon>Bacillales</taxon>
        <taxon>Bacillaceae</taxon>
        <taxon>Evansella</taxon>
    </lineage>
</organism>
<evidence type="ECO:0008006" key="3">
    <source>
        <dbReference type="Google" id="ProtNLM"/>
    </source>
</evidence>
<protein>
    <recommendedName>
        <fullName evidence="3">Methyltransferase</fullName>
    </recommendedName>
</protein>
<dbReference type="RefSeq" id="WP_013490131.1">
    <property type="nucleotide sequence ID" value="NC_014829.1"/>
</dbReference>
<dbReference type="KEGG" id="bco:Bcell_3559"/>
<name>E6TRH0_EVAC2</name>
<dbReference type="EMBL" id="CP002394">
    <property type="protein sequence ID" value="ADU31800.1"/>
    <property type="molecule type" value="Genomic_DNA"/>
</dbReference>